<dbReference type="Proteomes" id="UP000001194">
    <property type="component" value="Unassembled WGS sequence"/>
</dbReference>
<dbReference type="RefSeq" id="XP_001873530.1">
    <property type="nucleotide sequence ID" value="XM_001873495.1"/>
</dbReference>
<dbReference type="Pfam" id="PF07714">
    <property type="entry name" value="PK_Tyr_Ser-Thr"/>
    <property type="match status" value="1"/>
</dbReference>
<dbReference type="SMART" id="SM00220">
    <property type="entry name" value="S_TKc"/>
    <property type="match status" value="1"/>
</dbReference>
<evidence type="ECO:0000259" key="10">
    <source>
        <dbReference type="PROSITE" id="PS50011"/>
    </source>
</evidence>
<evidence type="ECO:0000256" key="2">
    <source>
        <dbReference type="ARBA" id="ARBA00022527"/>
    </source>
</evidence>
<gene>
    <name evidence="11" type="ORF">LACBIDRAFT_301447</name>
</gene>
<comment type="catalytic activity">
    <reaction evidence="7">
        <text>L-threonyl-[protein] + ATP = O-phospho-L-threonyl-[protein] + ADP + H(+)</text>
        <dbReference type="Rhea" id="RHEA:46608"/>
        <dbReference type="Rhea" id="RHEA-COMP:11060"/>
        <dbReference type="Rhea" id="RHEA-COMP:11605"/>
        <dbReference type="ChEBI" id="CHEBI:15378"/>
        <dbReference type="ChEBI" id="CHEBI:30013"/>
        <dbReference type="ChEBI" id="CHEBI:30616"/>
        <dbReference type="ChEBI" id="CHEBI:61977"/>
        <dbReference type="ChEBI" id="CHEBI:456216"/>
        <dbReference type="EC" id="2.7.11.1"/>
    </reaction>
</comment>
<dbReference type="KEGG" id="lbc:LACBIDRAFT_301447"/>
<sequence length="397" mass="44182">MTVAKKFKPPQRLLHWNADEDVEEISRYTYGGYHPIQFGEVLSTPADTEPSNSRKYRILSKLGHGSFSTVWLASAQHHSASGHYFAIKVCVADADPQRELDVFRRLPSDEGRHVLRLHDSFTIDGPNGTHAVHAFNVLGSFLVARLARPYWNPRELSRQIAQGLAFLHRHGVVHGDFHMGNIGVTMPQLDEITEKDLIDRLDPPECTIVFPRQTPASPKSLPPYIVPPTDISELLPKPPAELHVELLDLGNATIVGSSSAPPACTPAAVCAPEIMFEQVTTSVVTQPATTASDIWALACVMHQIVFGPELFHRACCNDYLLKRMAAVCGQVPPSWRSFWDSNEELCKLDISQEAADQAWQIKIDSFLRSRAGSAIGKEDFGNFYDLLRRMLKIDPSD</sequence>
<keyword evidence="4 9" id="KW-0547">Nucleotide-binding</keyword>
<evidence type="ECO:0000313" key="12">
    <source>
        <dbReference type="Proteomes" id="UP000001194"/>
    </source>
</evidence>
<evidence type="ECO:0000256" key="4">
    <source>
        <dbReference type="ARBA" id="ARBA00022741"/>
    </source>
</evidence>
<feature type="binding site" evidence="9">
    <location>
        <position position="88"/>
    </location>
    <ligand>
        <name>ATP</name>
        <dbReference type="ChEBI" id="CHEBI:30616"/>
    </ligand>
</feature>
<name>B0CNJ9_LACBS</name>
<keyword evidence="3" id="KW-0808">Transferase</keyword>
<evidence type="ECO:0000256" key="5">
    <source>
        <dbReference type="ARBA" id="ARBA00022777"/>
    </source>
</evidence>
<evidence type="ECO:0000256" key="6">
    <source>
        <dbReference type="ARBA" id="ARBA00022840"/>
    </source>
</evidence>
<dbReference type="Gene3D" id="1.10.510.10">
    <property type="entry name" value="Transferase(Phosphotransferase) domain 1"/>
    <property type="match status" value="1"/>
</dbReference>
<feature type="domain" description="Protein kinase" evidence="10">
    <location>
        <begin position="56"/>
        <end position="397"/>
    </location>
</feature>
<protein>
    <recommendedName>
        <fullName evidence="1">non-specific serine/threonine protein kinase</fullName>
        <ecNumber evidence="1">2.7.11.1</ecNumber>
    </recommendedName>
</protein>
<dbReference type="InterPro" id="IPR017441">
    <property type="entry name" value="Protein_kinase_ATP_BS"/>
</dbReference>
<dbReference type="HOGENOM" id="CLU_000288_81_2_1"/>
<dbReference type="GeneID" id="6069746"/>
<dbReference type="EC" id="2.7.11.1" evidence="1"/>
<organism evidence="12">
    <name type="scientific">Laccaria bicolor (strain S238N-H82 / ATCC MYA-4686)</name>
    <name type="common">Bicoloured deceiver</name>
    <name type="synonym">Laccaria laccata var. bicolor</name>
    <dbReference type="NCBI Taxonomy" id="486041"/>
    <lineage>
        <taxon>Eukaryota</taxon>
        <taxon>Fungi</taxon>
        <taxon>Dikarya</taxon>
        <taxon>Basidiomycota</taxon>
        <taxon>Agaricomycotina</taxon>
        <taxon>Agaricomycetes</taxon>
        <taxon>Agaricomycetidae</taxon>
        <taxon>Agaricales</taxon>
        <taxon>Agaricineae</taxon>
        <taxon>Hydnangiaceae</taxon>
        <taxon>Laccaria</taxon>
    </lineage>
</organism>
<dbReference type="PANTHER" id="PTHR47634">
    <property type="entry name" value="PROTEIN KINASE DOMAIN-CONTAINING PROTEIN-RELATED"/>
    <property type="match status" value="1"/>
</dbReference>
<proteinExistence type="predicted"/>
<dbReference type="AlphaFoldDB" id="B0CNJ9"/>
<dbReference type="GO" id="GO:0000245">
    <property type="term" value="P:spliceosomal complex assembly"/>
    <property type="evidence" value="ECO:0007669"/>
    <property type="project" value="TreeGrafter"/>
</dbReference>
<dbReference type="InterPro" id="IPR051334">
    <property type="entry name" value="SRPK"/>
</dbReference>
<keyword evidence="12" id="KW-1185">Reference proteome</keyword>
<dbReference type="Gene3D" id="3.30.200.20">
    <property type="entry name" value="Phosphorylase Kinase, domain 1"/>
    <property type="match status" value="1"/>
</dbReference>
<dbReference type="SUPFAM" id="SSF56112">
    <property type="entry name" value="Protein kinase-like (PK-like)"/>
    <property type="match status" value="1"/>
</dbReference>
<accession>B0CNJ9</accession>
<reference evidence="11 12" key="1">
    <citation type="journal article" date="2008" name="Nature">
        <title>The genome of Laccaria bicolor provides insights into mycorrhizal symbiosis.</title>
        <authorList>
            <person name="Martin F."/>
            <person name="Aerts A."/>
            <person name="Ahren D."/>
            <person name="Brun A."/>
            <person name="Danchin E.G.J."/>
            <person name="Duchaussoy F."/>
            <person name="Gibon J."/>
            <person name="Kohler A."/>
            <person name="Lindquist E."/>
            <person name="Pereda V."/>
            <person name="Salamov A."/>
            <person name="Shapiro H.J."/>
            <person name="Wuyts J."/>
            <person name="Blaudez D."/>
            <person name="Buee M."/>
            <person name="Brokstein P."/>
            <person name="Canbaeck B."/>
            <person name="Cohen D."/>
            <person name="Courty P.E."/>
            <person name="Coutinho P.M."/>
            <person name="Delaruelle C."/>
            <person name="Detter J.C."/>
            <person name="Deveau A."/>
            <person name="DiFazio S."/>
            <person name="Duplessis S."/>
            <person name="Fraissinet-Tachet L."/>
            <person name="Lucic E."/>
            <person name="Frey-Klett P."/>
            <person name="Fourrey C."/>
            <person name="Feussner I."/>
            <person name="Gay G."/>
            <person name="Grimwood J."/>
            <person name="Hoegger P.J."/>
            <person name="Jain P."/>
            <person name="Kilaru S."/>
            <person name="Labbe J."/>
            <person name="Lin Y.C."/>
            <person name="Legue V."/>
            <person name="Le Tacon F."/>
            <person name="Marmeisse R."/>
            <person name="Melayah D."/>
            <person name="Montanini B."/>
            <person name="Muratet M."/>
            <person name="Nehls U."/>
            <person name="Niculita-Hirzel H."/>
            <person name="Oudot-Le Secq M.P."/>
            <person name="Peter M."/>
            <person name="Quesneville H."/>
            <person name="Rajashekar B."/>
            <person name="Reich M."/>
            <person name="Rouhier N."/>
            <person name="Schmutz J."/>
            <person name="Yin T."/>
            <person name="Chalot M."/>
            <person name="Henrissat B."/>
            <person name="Kuees U."/>
            <person name="Lucas S."/>
            <person name="Van de Peer Y."/>
            <person name="Podila G.K."/>
            <person name="Polle A."/>
            <person name="Pukkila P.J."/>
            <person name="Richardson P.M."/>
            <person name="Rouze P."/>
            <person name="Sanders I.R."/>
            <person name="Stajich J.E."/>
            <person name="Tunlid A."/>
            <person name="Tuskan G."/>
            <person name="Grigoriev I.V."/>
        </authorList>
    </citation>
    <scope>NUCLEOTIDE SEQUENCE [LARGE SCALE GENOMIC DNA]</scope>
    <source>
        <strain evidence="12">S238N-H82 / ATCC MYA-4686</strain>
    </source>
</reference>
<evidence type="ECO:0000256" key="7">
    <source>
        <dbReference type="ARBA" id="ARBA00047899"/>
    </source>
</evidence>
<dbReference type="OrthoDB" id="5979581at2759"/>
<dbReference type="GO" id="GO:0005524">
    <property type="term" value="F:ATP binding"/>
    <property type="evidence" value="ECO:0007669"/>
    <property type="project" value="UniProtKB-UniRule"/>
</dbReference>
<dbReference type="InterPro" id="IPR001245">
    <property type="entry name" value="Ser-Thr/Tyr_kinase_cat_dom"/>
</dbReference>
<keyword evidence="2" id="KW-0723">Serine/threonine-protein kinase</keyword>
<dbReference type="InterPro" id="IPR000719">
    <property type="entry name" value="Prot_kinase_dom"/>
</dbReference>
<dbReference type="InterPro" id="IPR011009">
    <property type="entry name" value="Kinase-like_dom_sf"/>
</dbReference>
<evidence type="ECO:0000256" key="1">
    <source>
        <dbReference type="ARBA" id="ARBA00012513"/>
    </source>
</evidence>
<dbReference type="PROSITE" id="PS00107">
    <property type="entry name" value="PROTEIN_KINASE_ATP"/>
    <property type="match status" value="1"/>
</dbReference>
<comment type="catalytic activity">
    <reaction evidence="8">
        <text>L-seryl-[protein] + ATP = O-phospho-L-seryl-[protein] + ADP + H(+)</text>
        <dbReference type="Rhea" id="RHEA:17989"/>
        <dbReference type="Rhea" id="RHEA-COMP:9863"/>
        <dbReference type="Rhea" id="RHEA-COMP:11604"/>
        <dbReference type="ChEBI" id="CHEBI:15378"/>
        <dbReference type="ChEBI" id="CHEBI:29999"/>
        <dbReference type="ChEBI" id="CHEBI:30616"/>
        <dbReference type="ChEBI" id="CHEBI:83421"/>
        <dbReference type="ChEBI" id="CHEBI:456216"/>
        <dbReference type="EC" id="2.7.11.1"/>
    </reaction>
</comment>
<evidence type="ECO:0000256" key="9">
    <source>
        <dbReference type="PROSITE-ProRule" id="PRU10141"/>
    </source>
</evidence>
<keyword evidence="5" id="KW-0418">Kinase</keyword>
<dbReference type="InParanoid" id="B0CNJ9"/>
<dbReference type="EMBL" id="DS547091">
    <property type="protein sequence ID" value="EDR15322.1"/>
    <property type="molecule type" value="Genomic_DNA"/>
</dbReference>
<dbReference type="PANTHER" id="PTHR47634:SF9">
    <property type="entry name" value="PROTEIN KINASE DOMAIN-CONTAINING PROTEIN-RELATED"/>
    <property type="match status" value="1"/>
</dbReference>
<evidence type="ECO:0000256" key="3">
    <source>
        <dbReference type="ARBA" id="ARBA00022679"/>
    </source>
</evidence>
<evidence type="ECO:0000256" key="8">
    <source>
        <dbReference type="ARBA" id="ARBA00048679"/>
    </source>
</evidence>
<evidence type="ECO:0000313" key="11">
    <source>
        <dbReference type="EMBL" id="EDR15322.1"/>
    </source>
</evidence>
<keyword evidence="6 9" id="KW-0067">ATP-binding</keyword>
<dbReference type="GO" id="GO:0050684">
    <property type="term" value="P:regulation of mRNA processing"/>
    <property type="evidence" value="ECO:0007669"/>
    <property type="project" value="TreeGrafter"/>
</dbReference>
<dbReference type="GO" id="GO:0004674">
    <property type="term" value="F:protein serine/threonine kinase activity"/>
    <property type="evidence" value="ECO:0007669"/>
    <property type="project" value="UniProtKB-KW"/>
</dbReference>
<dbReference type="PROSITE" id="PS50011">
    <property type="entry name" value="PROTEIN_KINASE_DOM"/>
    <property type="match status" value="1"/>
</dbReference>